<evidence type="ECO:0000256" key="1">
    <source>
        <dbReference type="SAM" id="SignalP"/>
    </source>
</evidence>
<organism evidence="2 3">
    <name type="scientific">Rhizobium mesosinicum</name>
    <dbReference type="NCBI Taxonomy" id="335017"/>
    <lineage>
        <taxon>Bacteria</taxon>
        <taxon>Pseudomonadati</taxon>
        <taxon>Pseudomonadota</taxon>
        <taxon>Alphaproteobacteria</taxon>
        <taxon>Hyphomicrobiales</taxon>
        <taxon>Rhizobiaceae</taxon>
        <taxon>Rhizobium/Agrobacterium group</taxon>
        <taxon>Rhizobium</taxon>
    </lineage>
</organism>
<gene>
    <name evidence="2" type="ORF">JNB85_24750</name>
</gene>
<keyword evidence="1" id="KW-0732">Signal</keyword>
<feature type="signal peptide" evidence="1">
    <location>
        <begin position="1"/>
        <end position="27"/>
    </location>
</feature>
<protein>
    <submittedName>
        <fullName evidence="2">Uncharacterized protein</fullName>
    </submittedName>
</protein>
<evidence type="ECO:0000313" key="3">
    <source>
        <dbReference type="Proteomes" id="UP000717752"/>
    </source>
</evidence>
<sequence length="124" mass="13444">MAKATELKTIRALAIAFCAALLFSGAAKWPALPNSGFLTGRGAAPEDVDNGTAIFATGQDERSYGKPLDIKIPQYAYFRQEDKYVIILQAEKYDGKSIIGAETFDGEKVVGLLDEFDLLGDHGR</sequence>
<dbReference type="EMBL" id="JAEUAK010000011">
    <property type="protein sequence ID" value="MBW9055622.1"/>
    <property type="molecule type" value="Genomic_DNA"/>
</dbReference>
<proteinExistence type="predicted"/>
<dbReference type="Proteomes" id="UP000717752">
    <property type="component" value="Unassembled WGS sequence"/>
</dbReference>
<reference evidence="2 3" key="1">
    <citation type="journal article" date="2021" name="MBio">
        <title>Poor Competitiveness of Bradyrhizobium in Pigeon Pea Root Colonization in Indian Soils.</title>
        <authorList>
            <person name="Chalasani D."/>
            <person name="Basu A."/>
            <person name="Pullabhotla S.V.S.R.N."/>
            <person name="Jorrin B."/>
            <person name="Neal A.L."/>
            <person name="Poole P.S."/>
            <person name="Podile A.R."/>
            <person name="Tkacz A."/>
        </authorList>
    </citation>
    <scope>NUCLEOTIDE SEQUENCE [LARGE SCALE GENOMIC DNA]</scope>
    <source>
        <strain evidence="2 3">HU56</strain>
    </source>
</reference>
<dbReference type="RefSeq" id="WP_220336929.1">
    <property type="nucleotide sequence ID" value="NZ_JAEUAK010000011.1"/>
</dbReference>
<feature type="chain" id="PRO_5045050265" evidence="1">
    <location>
        <begin position="28"/>
        <end position="124"/>
    </location>
</feature>
<name>A0ABS7H0H1_9HYPH</name>
<evidence type="ECO:0000313" key="2">
    <source>
        <dbReference type="EMBL" id="MBW9055622.1"/>
    </source>
</evidence>
<comment type="caution">
    <text evidence="2">The sequence shown here is derived from an EMBL/GenBank/DDBJ whole genome shotgun (WGS) entry which is preliminary data.</text>
</comment>
<keyword evidence="3" id="KW-1185">Reference proteome</keyword>
<accession>A0ABS7H0H1</accession>